<dbReference type="PANTHER" id="PTHR15955">
    <property type="entry name" value="RWD DOMAIN CONTAINING PROTEIN 2"/>
    <property type="match status" value="1"/>
</dbReference>
<accession>A0A3M0KFP6</accession>
<dbReference type="Gene3D" id="3.10.110.10">
    <property type="entry name" value="Ubiquitin Conjugating Enzyme"/>
    <property type="match status" value="1"/>
</dbReference>
<keyword evidence="3" id="KW-1185">Reference proteome</keyword>
<dbReference type="InterPro" id="IPR017359">
    <property type="entry name" value="Phi-like"/>
</dbReference>
<dbReference type="STRING" id="333673.A0A3M0KFP6"/>
<dbReference type="Proteomes" id="UP000269221">
    <property type="component" value="Unassembled WGS sequence"/>
</dbReference>
<dbReference type="OrthoDB" id="432412at2759"/>
<dbReference type="PANTHER" id="PTHR15955:SF8">
    <property type="entry name" value="RWD DOMAIN-CONTAINING PROTEIN 2B-RELATED"/>
    <property type="match status" value="1"/>
</dbReference>
<name>A0A3M0KFP6_HIRRU</name>
<dbReference type="InterPro" id="IPR006575">
    <property type="entry name" value="RWD_dom"/>
</dbReference>
<organism evidence="2 3">
    <name type="scientific">Hirundo rustica rustica</name>
    <dbReference type="NCBI Taxonomy" id="333673"/>
    <lineage>
        <taxon>Eukaryota</taxon>
        <taxon>Metazoa</taxon>
        <taxon>Chordata</taxon>
        <taxon>Craniata</taxon>
        <taxon>Vertebrata</taxon>
        <taxon>Euteleostomi</taxon>
        <taxon>Archelosauria</taxon>
        <taxon>Archosauria</taxon>
        <taxon>Dinosauria</taxon>
        <taxon>Saurischia</taxon>
        <taxon>Theropoda</taxon>
        <taxon>Coelurosauria</taxon>
        <taxon>Aves</taxon>
        <taxon>Neognathae</taxon>
        <taxon>Neoaves</taxon>
        <taxon>Telluraves</taxon>
        <taxon>Australaves</taxon>
        <taxon>Passeriformes</taxon>
        <taxon>Sylvioidea</taxon>
        <taxon>Hirundinidae</taxon>
        <taxon>Hirundo</taxon>
    </lineage>
</organism>
<evidence type="ECO:0000313" key="2">
    <source>
        <dbReference type="EMBL" id="RMC11992.1"/>
    </source>
</evidence>
<comment type="caution">
    <text evidence="2">The sequence shown here is derived from an EMBL/GenBank/DDBJ whole genome shotgun (WGS) entry which is preliminary data.</text>
</comment>
<dbReference type="PROSITE" id="PS50908">
    <property type="entry name" value="RWD"/>
    <property type="match status" value="1"/>
</dbReference>
<proteinExistence type="predicted"/>
<protein>
    <recommendedName>
        <fullName evidence="1">RWD domain-containing protein</fullName>
    </recommendedName>
</protein>
<evidence type="ECO:0000313" key="3">
    <source>
        <dbReference type="Proteomes" id="UP000269221"/>
    </source>
</evidence>
<dbReference type="AlphaFoldDB" id="A0A3M0KFP6"/>
<evidence type="ECO:0000259" key="1">
    <source>
        <dbReference type="PROSITE" id="PS50908"/>
    </source>
</evidence>
<dbReference type="SUPFAM" id="SSF54495">
    <property type="entry name" value="UBC-like"/>
    <property type="match status" value="1"/>
</dbReference>
<gene>
    <name evidence="2" type="ORF">DUI87_11125</name>
</gene>
<dbReference type="EMBL" id="QRBI01000107">
    <property type="protein sequence ID" value="RMC11992.1"/>
    <property type="molecule type" value="Genomic_DNA"/>
</dbReference>
<sequence>MSLVITINMHQVYCFVVKESGRAGTLWRPVTGPRGQDMKLCQERFKGTTEMANQEEAEIQISELDLLSSMFPYEEEFAVTDQLALAELKHYVENESAEVPSSKVQFILNVKTEVPNASMVEFSMACALPLKYPTVLPEIAVRLVVLFVNSRVSPSIKY</sequence>
<feature type="domain" description="RWD" evidence="1">
    <location>
        <begin position="62"/>
        <end position="158"/>
    </location>
</feature>
<reference evidence="2 3" key="1">
    <citation type="submission" date="2018-07" db="EMBL/GenBank/DDBJ databases">
        <title>A high quality draft genome assembly of the barn swallow (H. rustica rustica).</title>
        <authorList>
            <person name="Formenti G."/>
            <person name="Chiara M."/>
            <person name="Poveda L."/>
            <person name="Francoijs K.-J."/>
            <person name="Bonisoli-Alquati A."/>
            <person name="Canova L."/>
            <person name="Gianfranceschi L."/>
            <person name="Horner D.S."/>
            <person name="Saino N."/>
        </authorList>
    </citation>
    <scope>NUCLEOTIDE SEQUENCE [LARGE SCALE GENOMIC DNA]</scope>
    <source>
        <strain evidence="2">Chelidonia</strain>
        <tissue evidence="2">Blood</tissue>
    </source>
</reference>
<dbReference type="Pfam" id="PF05773">
    <property type="entry name" value="RWD"/>
    <property type="match status" value="1"/>
</dbReference>
<dbReference type="InterPro" id="IPR016135">
    <property type="entry name" value="UBQ-conjugating_enzyme/RWD"/>
</dbReference>